<gene>
    <name evidence="3" type="ORF">ENF18_01865</name>
</gene>
<evidence type="ECO:0000256" key="2">
    <source>
        <dbReference type="ARBA" id="ARBA00022737"/>
    </source>
</evidence>
<dbReference type="PANTHER" id="PTHR43300">
    <property type="entry name" value="ACETYLTRANSFERASE"/>
    <property type="match status" value="1"/>
</dbReference>
<dbReference type="PROSITE" id="PS00101">
    <property type="entry name" value="HEXAPEP_TRANSFERASES"/>
    <property type="match status" value="1"/>
</dbReference>
<dbReference type="AlphaFoldDB" id="A0A7C0ZEB1"/>
<evidence type="ECO:0000256" key="1">
    <source>
        <dbReference type="ARBA" id="ARBA00022679"/>
    </source>
</evidence>
<dbReference type="InterPro" id="IPR050179">
    <property type="entry name" value="Trans_hexapeptide_repeat"/>
</dbReference>
<accession>A0A7C0ZEB1</accession>
<dbReference type="InterPro" id="IPR018357">
    <property type="entry name" value="Hexapep_transf_CS"/>
</dbReference>
<dbReference type="PANTHER" id="PTHR43300:SF4">
    <property type="entry name" value="ACYL-[ACYL-CARRIER-PROTEIN]--UDP-N-ACETYLGLUCOSAMINE O-ACYLTRANSFERASE"/>
    <property type="match status" value="1"/>
</dbReference>
<keyword evidence="2" id="KW-0677">Repeat</keyword>
<dbReference type="EMBL" id="DQWE01000082">
    <property type="protein sequence ID" value="HDI82522.1"/>
    <property type="molecule type" value="Genomic_DNA"/>
</dbReference>
<keyword evidence="1" id="KW-0808">Transferase</keyword>
<dbReference type="Proteomes" id="UP000885847">
    <property type="component" value="Unassembled WGS sequence"/>
</dbReference>
<sequence>MGPEATFTNDINPRAPFPKGGKWIPTLVKRGATIGANATILPGVTIGKWSMIGAGSVVTRDVPDFAIVRGNPARHTGWICICGRKLEFDNKKAVCSGCGREYRIKDGRVEAVS</sequence>
<dbReference type="InterPro" id="IPR001451">
    <property type="entry name" value="Hexapep"/>
</dbReference>
<dbReference type="InterPro" id="IPR011004">
    <property type="entry name" value="Trimer_LpxA-like_sf"/>
</dbReference>
<comment type="caution">
    <text evidence="3">The sequence shown here is derived from an EMBL/GenBank/DDBJ whole genome shotgun (WGS) entry which is preliminary data.</text>
</comment>
<name>A0A7C0ZEB1_UNCW3</name>
<dbReference type="Pfam" id="PF00132">
    <property type="entry name" value="Hexapep"/>
    <property type="match status" value="1"/>
</dbReference>
<dbReference type="GO" id="GO:0016740">
    <property type="term" value="F:transferase activity"/>
    <property type="evidence" value="ECO:0007669"/>
    <property type="project" value="UniProtKB-KW"/>
</dbReference>
<organism evidence="3">
    <name type="scientific">candidate division WOR-3 bacterium</name>
    <dbReference type="NCBI Taxonomy" id="2052148"/>
    <lineage>
        <taxon>Bacteria</taxon>
        <taxon>Bacteria division WOR-3</taxon>
    </lineage>
</organism>
<dbReference type="Gene3D" id="2.160.10.10">
    <property type="entry name" value="Hexapeptide repeat proteins"/>
    <property type="match status" value="1"/>
</dbReference>
<dbReference type="CDD" id="cd03358">
    <property type="entry name" value="LbH_WxcM_N_like"/>
    <property type="match status" value="1"/>
</dbReference>
<reference evidence="3" key="1">
    <citation type="journal article" date="2020" name="mSystems">
        <title>Genome- and Community-Level Interaction Insights into Carbon Utilization and Element Cycling Functions of Hydrothermarchaeota in Hydrothermal Sediment.</title>
        <authorList>
            <person name="Zhou Z."/>
            <person name="Liu Y."/>
            <person name="Xu W."/>
            <person name="Pan J."/>
            <person name="Luo Z.H."/>
            <person name="Li M."/>
        </authorList>
    </citation>
    <scope>NUCLEOTIDE SEQUENCE [LARGE SCALE GENOMIC DNA]</scope>
    <source>
        <strain evidence="3">HyVt-102</strain>
    </source>
</reference>
<evidence type="ECO:0000313" key="3">
    <source>
        <dbReference type="EMBL" id="HDI82522.1"/>
    </source>
</evidence>
<dbReference type="SUPFAM" id="SSF51161">
    <property type="entry name" value="Trimeric LpxA-like enzymes"/>
    <property type="match status" value="1"/>
</dbReference>
<protein>
    <submittedName>
        <fullName evidence="3">N-acetyltransferase</fullName>
    </submittedName>
</protein>
<proteinExistence type="predicted"/>